<dbReference type="InterPro" id="IPR000740">
    <property type="entry name" value="GrpE"/>
</dbReference>
<dbReference type="Proteomes" id="UP000300142">
    <property type="component" value="Unassembled WGS sequence"/>
</dbReference>
<dbReference type="InterPro" id="IPR010982">
    <property type="entry name" value="Lambda_DNA-bd_dom_sf"/>
</dbReference>
<dbReference type="EMBL" id="BJCE01000021">
    <property type="protein sequence ID" value="GCL35901.1"/>
    <property type="molecule type" value="Genomic_DNA"/>
</dbReference>
<dbReference type="GO" id="GO:0000774">
    <property type="term" value="F:adenyl-nucleotide exchange factor activity"/>
    <property type="evidence" value="ECO:0007669"/>
    <property type="project" value="InterPro"/>
</dbReference>
<comment type="caution">
    <text evidence="3">The sequence shown here is derived from an EMBL/GenBank/DDBJ whole genome shotgun (WGS) entry which is preliminary data.</text>
</comment>
<gene>
    <name evidence="3" type="ORF">SR1949_10010</name>
</gene>
<keyword evidence="1" id="KW-0175">Coiled coil</keyword>
<dbReference type="SUPFAM" id="SSF47413">
    <property type="entry name" value="lambda repressor-like DNA-binding domains"/>
    <property type="match status" value="1"/>
</dbReference>
<feature type="domain" description="HTH cro/C1-type" evidence="2">
    <location>
        <begin position="9"/>
        <end position="67"/>
    </location>
</feature>
<dbReference type="Pfam" id="PF13443">
    <property type="entry name" value="HTH_26"/>
    <property type="match status" value="1"/>
</dbReference>
<evidence type="ECO:0000313" key="4">
    <source>
        <dbReference type="Proteomes" id="UP000300142"/>
    </source>
</evidence>
<evidence type="ECO:0000256" key="1">
    <source>
        <dbReference type="SAM" id="Coils"/>
    </source>
</evidence>
<dbReference type="AlphaFoldDB" id="A0A479ZXJ8"/>
<dbReference type="GO" id="GO:0051087">
    <property type="term" value="F:protein-folding chaperone binding"/>
    <property type="evidence" value="ECO:0007669"/>
    <property type="project" value="InterPro"/>
</dbReference>
<dbReference type="GO" id="GO:0042803">
    <property type="term" value="F:protein homodimerization activity"/>
    <property type="evidence" value="ECO:0007669"/>
    <property type="project" value="InterPro"/>
</dbReference>
<evidence type="ECO:0000259" key="2">
    <source>
        <dbReference type="Pfam" id="PF13443"/>
    </source>
</evidence>
<reference evidence="4" key="1">
    <citation type="submission" date="2019-02" db="EMBL/GenBank/DDBJ databases">
        <title>Draft genome sequence of Sphaerospermopsis reniformis NIES-1949.</title>
        <authorList>
            <person name="Yamaguchi H."/>
            <person name="Suzuki S."/>
            <person name="Kawachi M."/>
        </authorList>
    </citation>
    <scope>NUCLEOTIDE SEQUENCE [LARGE SCALE GENOMIC DNA]</scope>
    <source>
        <strain evidence="4">NIES-1949</strain>
    </source>
</reference>
<sequence length="227" mass="25653">MPDQDFTPKLRNFMQRVGISSFKSLSDAAGVSEWQILCLRRGRLEQVRVEVLLKLSKILQISLGEIVAAFSTASSDSQVVGFAVTTHNLGTDEQLLQEIADLKREYERIVLMLEQQREVLQQEFQQSSLQILESLLLFWPTAAQKAKDNPHLEAVKILPVVQKPLEKLLQAWGVEAIASVGAEIPYDPQWHELLQGTAQLGEKVKVCYIGYRQGDKLLYRAKVNPLQ</sequence>
<dbReference type="Pfam" id="PF01025">
    <property type="entry name" value="GrpE"/>
    <property type="match status" value="1"/>
</dbReference>
<dbReference type="RefSeq" id="WP_137666575.1">
    <property type="nucleotide sequence ID" value="NZ_BJCE01000021.1"/>
</dbReference>
<protein>
    <submittedName>
        <fullName evidence="3">XRE family transcriptional regulator</fullName>
    </submittedName>
</protein>
<dbReference type="InterPro" id="IPR001387">
    <property type="entry name" value="Cro/C1-type_HTH"/>
</dbReference>
<dbReference type="GO" id="GO:0006457">
    <property type="term" value="P:protein folding"/>
    <property type="evidence" value="ECO:0007669"/>
    <property type="project" value="InterPro"/>
</dbReference>
<proteinExistence type="predicted"/>
<feature type="coiled-coil region" evidence="1">
    <location>
        <begin position="96"/>
        <end position="123"/>
    </location>
</feature>
<keyword evidence="4" id="KW-1185">Reference proteome</keyword>
<name>A0A479ZXJ8_9CYAN</name>
<evidence type="ECO:0000313" key="3">
    <source>
        <dbReference type="EMBL" id="GCL35901.1"/>
    </source>
</evidence>
<dbReference type="GO" id="GO:0003677">
    <property type="term" value="F:DNA binding"/>
    <property type="evidence" value="ECO:0007669"/>
    <property type="project" value="InterPro"/>
</dbReference>
<organism evidence="3 4">
    <name type="scientific">Sphaerospermopsis reniformis</name>
    <dbReference type="NCBI Taxonomy" id="531300"/>
    <lineage>
        <taxon>Bacteria</taxon>
        <taxon>Bacillati</taxon>
        <taxon>Cyanobacteriota</taxon>
        <taxon>Cyanophyceae</taxon>
        <taxon>Nostocales</taxon>
        <taxon>Aphanizomenonaceae</taxon>
        <taxon>Sphaerospermopsis</taxon>
    </lineage>
</organism>
<accession>A0A479ZXJ8</accession>